<name>A0A1H6DX29_9ACTN</name>
<dbReference type="Proteomes" id="UP000236754">
    <property type="component" value="Unassembled WGS sequence"/>
</dbReference>
<dbReference type="AlphaFoldDB" id="A0A1H6DX29"/>
<sequence>MLTHSLGAATWLLACVAVSGALVRLILGVLAAHATRTALRASTPSESAHRLAVLRALLEELTPRRR</sequence>
<proteinExistence type="predicted"/>
<gene>
    <name evidence="1" type="ORF">SAMN05216223_120149</name>
</gene>
<accession>A0A1H6DX29</accession>
<protein>
    <submittedName>
        <fullName evidence="1">Uncharacterized protein</fullName>
    </submittedName>
</protein>
<evidence type="ECO:0000313" key="2">
    <source>
        <dbReference type="Proteomes" id="UP000236754"/>
    </source>
</evidence>
<organism evidence="1 2">
    <name type="scientific">Actinacidiphila yanglinensis</name>
    <dbReference type="NCBI Taxonomy" id="310779"/>
    <lineage>
        <taxon>Bacteria</taxon>
        <taxon>Bacillati</taxon>
        <taxon>Actinomycetota</taxon>
        <taxon>Actinomycetes</taxon>
        <taxon>Kitasatosporales</taxon>
        <taxon>Streptomycetaceae</taxon>
        <taxon>Actinacidiphila</taxon>
    </lineage>
</organism>
<reference evidence="1 2" key="1">
    <citation type="submission" date="2016-10" db="EMBL/GenBank/DDBJ databases">
        <authorList>
            <person name="de Groot N.N."/>
        </authorList>
    </citation>
    <scope>NUCLEOTIDE SEQUENCE [LARGE SCALE GENOMIC DNA]</scope>
    <source>
        <strain evidence="1 2">CGMCC 4.2023</strain>
    </source>
</reference>
<dbReference type="RefSeq" id="WP_103889748.1">
    <property type="nucleotide sequence ID" value="NZ_FNVU01000020.1"/>
</dbReference>
<evidence type="ECO:0000313" key="1">
    <source>
        <dbReference type="EMBL" id="SEG89634.1"/>
    </source>
</evidence>
<keyword evidence="2" id="KW-1185">Reference proteome</keyword>
<dbReference type="EMBL" id="FNVU01000020">
    <property type="protein sequence ID" value="SEG89634.1"/>
    <property type="molecule type" value="Genomic_DNA"/>
</dbReference>